<feature type="compositionally biased region" description="Basic and acidic residues" evidence="1">
    <location>
        <begin position="19"/>
        <end position="29"/>
    </location>
</feature>
<comment type="caution">
    <text evidence="2">The sequence shown here is derived from an EMBL/GenBank/DDBJ whole genome shotgun (WGS) entry which is preliminary data.</text>
</comment>
<protein>
    <submittedName>
        <fullName evidence="2">Uncharacterized protein</fullName>
    </submittedName>
</protein>
<proteinExistence type="predicted"/>
<dbReference type="Proteomes" id="UP000287651">
    <property type="component" value="Unassembled WGS sequence"/>
</dbReference>
<gene>
    <name evidence="2" type="ORF">B296_00034027</name>
</gene>
<evidence type="ECO:0000256" key="1">
    <source>
        <dbReference type="SAM" id="MobiDB-lite"/>
    </source>
</evidence>
<accession>A0A427A9H0</accession>
<evidence type="ECO:0000313" key="3">
    <source>
        <dbReference type="Proteomes" id="UP000287651"/>
    </source>
</evidence>
<sequence>MRRSLGDVAKASSFPRRLRQGEGDEEKTVAKKSPPHEVLLIHGAVPRFSGHRRLPLLLPLSCHSQATSRLISPGSRRRRSKSTVTNLFWAVTGQISSLSSYTGVRQGYRPLRMPVCWRTGTM</sequence>
<feature type="region of interest" description="Disordered" evidence="1">
    <location>
        <begin position="1"/>
        <end position="34"/>
    </location>
</feature>
<dbReference type="EMBL" id="AMZH03003266">
    <property type="protein sequence ID" value="RRT72868.1"/>
    <property type="molecule type" value="Genomic_DNA"/>
</dbReference>
<name>A0A427A9H0_ENSVE</name>
<organism evidence="2 3">
    <name type="scientific">Ensete ventricosum</name>
    <name type="common">Abyssinian banana</name>
    <name type="synonym">Musa ensete</name>
    <dbReference type="NCBI Taxonomy" id="4639"/>
    <lineage>
        <taxon>Eukaryota</taxon>
        <taxon>Viridiplantae</taxon>
        <taxon>Streptophyta</taxon>
        <taxon>Embryophyta</taxon>
        <taxon>Tracheophyta</taxon>
        <taxon>Spermatophyta</taxon>
        <taxon>Magnoliopsida</taxon>
        <taxon>Liliopsida</taxon>
        <taxon>Zingiberales</taxon>
        <taxon>Musaceae</taxon>
        <taxon>Ensete</taxon>
    </lineage>
</organism>
<evidence type="ECO:0000313" key="2">
    <source>
        <dbReference type="EMBL" id="RRT72868.1"/>
    </source>
</evidence>
<reference evidence="2 3" key="1">
    <citation type="journal article" date="2014" name="Agronomy (Basel)">
        <title>A Draft Genome Sequence for Ensete ventricosum, the Drought-Tolerant Tree Against Hunger.</title>
        <authorList>
            <person name="Harrison J."/>
            <person name="Moore K.A."/>
            <person name="Paszkiewicz K."/>
            <person name="Jones T."/>
            <person name="Grant M."/>
            <person name="Ambacheew D."/>
            <person name="Muzemil S."/>
            <person name="Studholme D.J."/>
        </authorList>
    </citation>
    <scope>NUCLEOTIDE SEQUENCE [LARGE SCALE GENOMIC DNA]</scope>
</reference>
<dbReference type="AlphaFoldDB" id="A0A427A9H0"/>